<dbReference type="SUPFAM" id="SSF54928">
    <property type="entry name" value="RNA-binding domain, RBD"/>
    <property type="match status" value="1"/>
</dbReference>
<sequence>MSTKIYVGNLPWRTTDQQLNDLFSAHGDVLSVRIISDRDTGRSRGFAFVTMTTADGAQSAISALNGSLLEGRTLVVNEANNQGSRPGAGRAPVSVRTADPAPRDDDGH</sequence>
<dbReference type="InterPro" id="IPR048289">
    <property type="entry name" value="RRM2_NsCP33-like"/>
</dbReference>
<dbReference type="InterPro" id="IPR012677">
    <property type="entry name" value="Nucleotide-bd_a/b_plait_sf"/>
</dbReference>
<dbReference type="AlphaFoldDB" id="A0A3R8LSP2"/>
<dbReference type="Gene3D" id="3.30.70.330">
    <property type="match status" value="1"/>
</dbReference>
<evidence type="ECO:0000256" key="2">
    <source>
        <dbReference type="SAM" id="MobiDB-lite"/>
    </source>
</evidence>
<gene>
    <name evidence="4" type="ORF">EHV23_03645</name>
</gene>
<dbReference type="OrthoDB" id="9798855at2"/>
<evidence type="ECO:0000313" key="5">
    <source>
        <dbReference type="Proteomes" id="UP000270261"/>
    </source>
</evidence>
<name>A0A3R8LSP2_9BURK</name>
<reference evidence="4 5" key="1">
    <citation type="submission" date="2018-11" db="EMBL/GenBank/DDBJ databases">
        <title>Genome sequencing of Lautropia sp. KCOM 2505 (= ChDC F240).</title>
        <authorList>
            <person name="Kook J.-K."/>
            <person name="Park S.-N."/>
            <person name="Lim Y.K."/>
        </authorList>
    </citation>
    <scope>NUCLEOTIDE SEQUENCE [LARGE SCALE GENOMIC DNA]</scope>
    <source>
        <strain evidence="4 5">KCOM 2505</strain>
    </source>
</reference>
<dbReference type="InterPro" id="IPR052462">
    <property type="entry name" value="SLIRP/GR-RBP-like"/>
</dbReference>
<dbReference type="CDD" id="cd21608">
    <property type="entry name" value="RRM2_NsCP33_like"/>
    <property type="match status" value="1"/>
</dbReference>
<protein>
    <submittedName>
        <fullName evidence="4">RNA-binding protein</fullName>
    </submittedName>
</protein>
<evidence type="ECO:0000259" key="3">
    <source>
        <dbReference type="PROSITE" id="PS50102"/>
    </source>
</evidence>
<dbReference type="GO" id="GO:0003723">
    <property type="term" value="F:RNA binding"/>
    <property type="evidence" value="ECO:0007669"/>
    <property type="project" value="UniProtKB-KW"/>
</dbReference>
<dbReference type="RefSeq" id="WP_125094759.1">
    <property type="nucleotide sequence ID" value="NZ_RRUE01000001.1"/>
</dbReference>
<feature type="domain" description="RRM" evidence="3">
    <location>
        <begin position="3"/>
        <end position="81"/>
    </location>
</feature>
<comment type="caution">
    <text evidence="4">The sequence shown here is derived from an EMBL/GenBank/DDBJ whole genome shotgun (WGS) entry which is preliminary data.</text>
</comment>
<dbReference type="SMART" id="SM00360">
    <property type="entry name" value="RRM"/>
    <property type="match status" value="1"/>
</dbReference>
<organism evidence="4 5">
    <name type="scientific">Lautropia dentalis</name>
    <dbReference type="NCBI Taxonomy" id="2490857"/>
    <lineage>
        <taxon>Bacteria</taxon>
        <taxon>Pseudomonadati</taxon>
        <taxon>Pseudomonadota</taxon>
        <taxon>Betaproteobacteria</taxon>
        <taxon>Burkholderiales</taxon>
        <taxon>Burkholderiaceae</taxon>
        <taxon>Lautropia</taxon>
    </lineage>
</organism>
<accession>A0A3R8LSP2</accession>
<dbReference type="PANTHER" id="PTHR48027">
    <property type="entry name" value="HETEROGENEOUS NUCLEAR RIBONUCLEOPROTEIN 87F-RELATED"/>
    <property type="match status" value="1"/>
</dbReference>
<keyword evidence="5" id="KW-1185">Reference proteome</keyword>
<dbReference type="Proteomes" id="UP000270261">
    <property type="component" value="Unassembled WGS sequence"/>
</dbReference>
<dbReference type="PROSITE" id="PS50102">
    <property type="entry name" value="RRM"/>
    <property type="match status" value="1"/>
</dbReference>
<dbReference type="EMBL" id="RRUE01000001">
    <property type="protein sequence ID" value="RRN45331.1"/>
    <property type="molecule type" value="Genomic_DNA"/>
</dbReference>
<dbReference type="InterPro" id="IPR000504">
    <property type="entry name" value="RRM_dom"/>
</dbReference>
<keyword evidence="1" id="KW-0694">RNA-binding</keyword>
<evidence type="ECO:0000256" key="1">
    <source>
        <dbReference type="ARBA" id="ARBA00022884"/>
    </source>
</evidence>
<dbReference type="Pfam" id="PF00076">
    <property type="entry name" value="RRM_1"/>
    <property type="match status" value="1"/>
</dbReference>
<evidence type="ECO:0000313" key="4">
    <source>
        <dbReference type="EMBL" id="RRN45331.1"/>
    </source>
</evidence>
<proteinExistence type="predicted"/>
<dbReference type="InterPro" id="IPR035979">
    <property type="entry name" value="RBD_domain_sf"/>
</dbReference>
<feature type="region of interest" description="Disordered" evidence="2">
    <location>
        <begin position="79"/>
        <end position="108"/>
    </location>
</feature>